<dbReference type="RefSeq" id="XP_017999514.1">
    <property type="nucleotide sequence ID" value="XM_018143295.1"/>
</dbReference>
<dbReference type="InterPro" id="IPR046539">
    <property type="entry name" value="DUF6604"/>
</dbReference>
<dbReference type="VEuPathDB" id="FungiDB:AB675_3261"/>
<comment type="caution">
    <text evidence="2">The sequence shown here is derived from an EMBL/GenBank/DDBJ whole genome shotgun (WGS) entry which is preliminary data.</text>
</comment>
<protein>
    <recommendedName>
        <fullName evidence="1">DUF6604 domain-containing protein</fullName>
    </recommendedName>
</protein>
<keyword evidence="3" id="KW-1185">Reference proteome</keyword>
<evidence type="ECO:0000313" key="3">
    <source>
        <dbReference type="Proteomes" id="UP000038010"/>
    </source>
</evidence>
<accession>A0A0N0NLP7</accession>
<evidence type="ECO:0000259" key="1">
    <source>
        <dbReference type="Pfam" id="PF20253"/>
    </source>
</evidence>
<dbReference type="Pfam" id="PF20253">
    <property type="entry name" value="DUF6604"/>
    <property type="match status" value="1"/>
</dbReference>
<dbReference type="PANTHER" id="PTHR38795:SF1">
    <property type="entry name" value="DUF6604 DOMAIN-CONTAINING PROTEIN"/>
    <property type="match status" value="1"/>
</dbReference>
<dbReference type="OrthoDB" id="5238236at2759"/>
<name>A0A0N0NLP7_9EURO</name>
<dbReference type="Proteomes" id="UP000038010">
    <property type="component" value="Unassembled WGS sequence"/>
</dbReference>
<evidence type="ECO:0000313" key="2">
    <source>
        <dbReference type="EMBL" id="KPI39551.1"/>
    </source>
</evidence>
<dbReference type="EMBL" id="LFJN01000014">
    <property type="protein sequence ID" value="KPI39551.1"/>
    <property type="molecule type" value="Genomic_DNA"/>
</dbReference>
<dbReference type="GeneID" id="28735175"/>
<sequence length="870" mass="98947">MLPAFLKDSYKQYKNDTTRFTTWLVNAAVPYASSQQVWHLRLQQRRNPHLTVLGTQEVSVSNSELIKAALPLADSQHKAPSALLTVLRRAISLRKNVTAWCLGRRDKISNSRHAHFVEVLEQIVETLAWETANVVSKKISNESQDKVREQNKEDDAQSWINRFAALEVEDLEDVESRSDSLQIIKAVPVEEEDSDDDGGALSDMFFRLYCLFSDLHNWRLFLQEVWREYADRSLDLMTASVVTDTALQLSRDLIDSALKDLPDELRLRLVDGEAMSVLMFNTACMFRDGDMTPSTHLGLTYNVAMDDVAEKCYIKPLILLQSMIPVLQAGNVPVYKPGYFGTYDPKTDREKKSVPEKFQEDKIILLEIFPEFCQLEARVGLDLPVRDEITAGFIDFLKKKKVSLWLSFAVQILLDAHHACRRSRTGAFGDLRMCSLRITRTIDDYFKLAQTHPQPGFWPKTADEGIKDIRTCIETMIEKDILREITKSAHITVGRSSYSPPSHLLFSRHPVFCGLFMLQLNLRMQTCGQALINQWYDVQQLAFLANLVQQQAPGPKLHWPDIDVFVRIHGEKQIFIGDRPKDAAQSLNRLELATGISSATRLAKDTRGGRKEWHRPYGKDARLLKPTNKAVNLFRARYETYQHSNAELRVVQHSDISKYLDLLSQESTESGKAVAINGSGPLPVDKLTNSRWRKEQHISGLQLLSLMKRQLYEEEPILTFDYFGMHKRCIEVLRLIKAKEHHKFVQYFTDRYMPNDSFIANLVLLILHVARGSGNTAKSMNFATDEKAVSRMVVSCGEVMAEYLKTNGETACKQLKTFCVNKRAVERLIADDKAAVDSQVSEKGVYTMLSLEDVIGPLAIESIRTGIPIG</sequence>
<dbReference type="STRING" id="1664694.A0A0N0NLP7"/>
<dbReference type="AlphaFoldDB" id="A0A0N0NLP7"/>
<gene>
    <name evidence="2" type="ORF">AB675_3261</name>
</gene>
<dbReference type="PANTHER" id="PTHR38795">
    <property type="entry name" value="DUF6604 DOMAIN-CONTAINING PROTEIN"/>
    <property type="match status" value="1"/>
</dbReference>
<proteinExistence type="predicted"/>
<feature type="domain" description="DUF6604" evidence="1">
    <location>
        <begin position="11"/>
        <end position="256"/>
    </location>
</feature>
<organism evidence="2 3">
    <name type="scientific">Cyphellophora attinorum</name>
    <dbReference type="NCBI Taxonomy" id="1664694"/>
    <lineage>
        <taxon>Eukaryota</taxon>
        <taxon>Fungi</taxon>
        <taxon>Dikarya</taxon>
        <taxon>Ascomycota</taxon>
        <taxon>Pezizomycotina</taxon>
        <taxon>Eurotiomycetes</taxon>
        <taxon>Chaetothyriomycetidae</taxon>
        <taxon>Chaetothyriales</taxon>
        <taxon>Cyphellophoraceae</taxon>
        <taxon>Cyphellophora</taxon>
    </lineage>
</organism>
<reference evidence="2 3" key="1">
    <citation type="submission" date="2015-06" db="EMBL/GenBank/DDBJ databases">
        <title>Draft genome of the ant-associated black yeast Phialophora attae CBS 131958.</title>
        <authorList>
            <person name="Moreno L.F."/>
            <person name="Stielow B.J."/>
            <person name="de Hoog S."/>
            <person name="Vicente V.A."/>
            <person name="Weiss V.A."/>
            <person name="de Vries M."/>
            <person name="Cruz L.M."/>
            <person name="Souza E.M."/>
        </authorList>
    </citation>
    <scope>NUCLEOTIDE SEQUENCE [LARGE SCALE GENOMIC DNA]</scope>
    <source>
        <strain evidence="2 3">CBS 131958</strain>
    </source>
</reference>